<proteinExistence type="predicted"/>
<sequence length="82" mass="9574">MVATDRENRENMGKYGFDTPHDYNDHELYCGGFTRQWKNNNGNTESYYTNEFGMRTPICMESGKPFWKNQPQQTPITLSLAV</sequence>
<dbReference type="EMBL" id="OD007571">
    <property type="protein sequence ID" value="CAD7414127.1"/>
    <property type="molecule type" value="Genomic_DNA"/>
</dbReference>
<reference evidence="1" key="1">
    <citation type="submission" date="2020-11" db="EMBL/GenBank/DDBJ databases">
        <authorList>
            <person name="Tran Van P."/>
        </authorList>
    </citation>
    <scope>NUCLEOTIDE SEQUENCE</scope>
</reference>
<organism evidence="1">
    <name type="scientific">Timema poppense</name>
    <name type="common">Walking stick</name>
    <dbReference type="NCBI Taxonomy" id="170557"/>
    <lineage>
        <taxon>Eukaryota</taxon>
        <taxon>Metazoa</taxon>
        <taxon>Ecdysozoa</taxon>
        <taxon>Arthropoda</taxon>
        <taxon>Hexapoda</taxon>
        <taxon>Insecta</taxon>
        <taxon>Pterygota</taxon>
        <taxon>Neoptera</taxon>
        <taxon>Polyneoptera</taxon>
        <taxon>Phasmatodea</taxon>
        <taxon>Timematodea</taxon>
        <taxon>Timematoidea</taxon>
        <taxon>Timematidae</taxon>
        <taxon>Timema</taxon>
    </lineage>
</organism>
<gene>
    <name evidence="1" type="ORF">TPSB3V08_LOCUS9466</name>
</gene>
<name>A0A7R9DG45_TIMPO</name>
<accession>A0A7R9DG45</accession>
<protein>
    <submittedName>
        <fullName evidence="1">Uncharacterized protein</fullName>
    </submittedName>
</protein>
<evidence type="ECO:0000313" key="1">
    <source>
        <dbReference type="EMBL" id="CAD7414127.1"/>
    </source>
</evidence>
<dbReference type="AlphaFoldDB" id="A0A7R9DG45"/>